<evidence type="ECO:0000313" key="1">
    <source>
        <dbReference type="EMBL" id="VDD97005.1"/>
    </source>
</evidence>
<dbReference type="PANTHER" id="PTHR14918">
    <property type="entry name" value="KICSTOR COMPLEX PROTEIN SZT2"/>
    <property type="match status" value="1"/>
</dbReference>
<dbReference type="OrthoDB" id="43547at2759"/>
<keyword evidence="2" id="KW-1185">Reference proteome</keyword>
<protein>
    <submittedName>
        <fullName evidence="3">DUF3506 domain-containing protein</fullName>
    </submittedName>
</protein>
<evidence type="ECO:0000313" key="2">
    <source>
        <dbReference type="Proteomes" id="UP000274131"/>
    </source>
</evidence>
<dbReference type="InterPro" id="IPR033228">
    <property type="entry name" value="SZT2"/>
</dbReference>
<accession>A0A0N4VNL0</accession>
<dbReference type="Proteomes" id="UP000274131">
    <property type="component" value="Unassembled WGS sequence"/>
</dbReference>
<name>A0A0N4VNL0_ENTVE</name>
<reference evidence="3" key="1">
    <citation type="submission" date="2017-02" db="UniProtKB">
        <authorList>
            <consortium name="WormBaseParasite"/>
        </authorList>
    </citation>
    <scope>IDENTIFICATION</scope>
</reference>
<proteinExistence type="predicted"/>
<dbReference type="AlphaFoldDB" id="A0A0N4VNL0"/>
<dbReference type="PANTHER" id="PTHR14918:SF3">
    <property type="entry name" value="KICSTOR COMPLEX PROTEIN SZT2"/>
    <property type="match status" value="1"/>
</dbReference>
<dbReference type="EMBL" id="UXUI01012639">
    <property type="protein sequence ID" value="VDD97005.1"/>
    <property type="molecule type" value="Genomic_DNA"/>
</dbReference>
<gene>
    <name evidence="1" type="ORF">EVEC_LOCUS11756</name>
</gene>
<reference evidence="1 2" key="2">
    <citation type="submission" date="2018-10" db="EMBL/GenBank/DDBJ databases">
        <authorList>
            <consortium name="Pathogen Informatics"/>
        </authorList>
    </citation>
    <scope>NUCLEOTIDE SEQUENCE [LARGE SCALE GENOMIC DNA]</scope>
</reference>
<dbReference type="STRING" id="51028.A0A0N4VNL0"/>
<evidence type="ECO:0000313" key="3">
    <source>
        <dbReference type="WBParaSite" id="EVEC_0001257801-mRNA-1"/>
    </source>
</evidence>
<dbReference type="WBParaSite" id="EVEC_0001257801-mRNA-1">
    <property type="protein sequence ID" value="EVEC_0001257801-mRNA-1"/>
    <property type="gene ID" value="EVEC_0001257801"/>
</dbReference>
<dbReference type="GO" id="GO:0005777">
    <property type="term" value="C:peroxisome"/>
    <property type="evidence" value="ECO:0007669"/>
    <property type="project" value="InterPro"/>
</dbReference>
<sequence>MRQQKHITFEYEASLLRILILRMREGYFVRRTYFEKAPTHGIRAVLCIELCLPWRSMAFINYCIKIPWPFDRQREKLEVTFFVEAPSSELDKIQTETIALPSPNELVADTLGSSFNSFIQADHCLAYLHSFSDNSDWYLVPAELDAGEAVFYLTSNELCEPTLILSKLLENALKKNQSVANFVKFWQSFCNFEEGIWQKWMHIHPIRLVLLQDAVLPASLFIIRSSDRSYSPIECNEACTAFYKNSDGAPEYYYLICATMEPPCVCLKVAFLCGTPPEVRAQTVAGITRDLMSLTVSRHLKIYRKQSDGASSSVQSTSISAITIIRRPLERIIALYRTVPSALNSFIRLDNSDNKRSNILQNAVVSRRLEEGFSVTSSHNGIVTLCKEFKPEKDEYCGSALQQYIIFPPLPLMVSGTSYIIGRPGDPYLREVPDRDRDYALVTELWTEPPGTIDQQLAKKTNRHCKLSNFAVFKRV</sequence>
<organism evidence="3">
    <name type="scientific">Enterobius vermicularis</name>
    <name type="common">Human pinworm</name>
    <dbReference type="NCBI Taxonomy" id="51028"/>
    <lineage>
        <taxon>Eukaryota</taxon>
        <taxon>Metazoa</taxon>
        <taxon>Ecdysozoa</taxon>
        <taxon>Nematoda</taxon>
        <taxon>Chromadorea</taxon>
        <taxon>Rhabditida</taxon>
        <taxon>Spirurina</taxon>
        <taxon>Oxyuridomorpha</taxon>
        <taxon>Oxyuroidea</taxon>
        <taxon>Oxyuridae</taxon>
        <taxon>Enterobius</taxon>
    </lineage>
</organism>